<proteinExistence type="predicted"/>
<accession>A0AAP0BS07</accession>
<protein>
    <submittedName>
        <fullName evidence="1">Uncharacterized protein</fullName>
    </submittedName>
</protein>
<evidence type="ECO:0000313" key="2">
    <source>
        <dbReference type="Proteomes" id="UP001418222"/>
    </source>
</evidence>
<name>A0AAP0BS07_9ASPA</name>
<dbReference type="Proteomes" id="UP001418222">
    <property type="component" value="Unassembled WGS sequence"/>
</dbReference>
<sequence length="163" mass="18520">MFEAQVFYLLQKYLGENIEGLSVDSLRINFWKGIVVWKDLRLKAEALSSWNLPVTVKAGFVGTIRSQVSWKCLLRKEPASLLIDRFFVLAEPAPDGHTLKDEDIEKLFESRFKPLKEFVGRTWANSFNATLFGDLKFTITNASIIYEDSISDASSFVASRDTS</sequence>
<organism evidence="1 2">
    <name type="scientific">Platanthera zijinensis</name>
    <dbReference type="NCBI Taxonomy" id="2320716"/>
    <lineage>
        <taxon>Eukaryota</taxon>
        <taxon>Viridiplantae</taxon>
        <taxon>Streptophyta</taxon>
        <taxon>Embryophyta</taxon>
        <taxon>Tracheophyta</taxon>
        <taxon>Spermatophyta</taxon>
        <taxon>Magnoliopsida</taxon>
        <taxon>Liliopsida</taxon>
        <taxon>Asparagales</taxon>
        <taxon>Orchidaceae</taxon>
        <taxon>Orchidoideae</taxon>
        <taxon>Orchideae</taxon>
        <taxon>Orchidinae</taxon>
        <taxon>Platanthera</taxon>
    </lineage>
</organism>
<comment type="caution">
    <text evidence="1">The sequence shown here is derived from an EMBL/GenBank/DDBJ whole genome shotgun (WGS) entry which is preliminary data.</text>
</comment>
<evidence type="ECO:0000313" key="1">
    <source>
        <dbReference type="EMBL" id="KAK8949080.1"/>
    </source>
</evidence>
<keyword evidence="2" id="KW-1185">Reference proteome</keyword>
<reference evidence="1 2" key="1">
    <citation type="journal article" date="2022" name="Nat. Plants">
        <title>Genomes of leafy and leafless Platanthera orchids illuminate the evolution of mycoheterotrophy.</title>
        <authorList>
            <person name="Li M.H."/>
            <person name="Liu K.W."/>
            <person name="Li Z."/>
            <person name="Lu H.C."/>
            <person name="Ye Q.L."/>
            <person name="Zhang D."/>
            <person name="Wang J.Y."/>
            <person name="Li Y.F."/>
            <person name="Zhong Z.M."/>
            <person name="Liu X."/>
            <person name="Yu X."/>
            <person name="Liu D.K."/>
            <person name="Tu X.D."/>
            <person name="Liu B."/>
            <person name="Hao Y."/>
            <person name="Liao X.Y."/>
            <person name="Jiang Y.T."/>
            <person name="Sun W.H."/>
            <person name="Chen J."/>
            <person name="Chen Y.Q."/>
            <person name="Ai Y."/>
            <person name="Zhai J.W."/>
            <person name="Wu S.S."/>
            <person name="Zhou Z."/>
            <person name="Hsiao Y.Y."/>
            <person name="Wu W.L."/>
            <person name="Chen Y.Y."/>
            <person name="Lin Y.F."/>
            <person name="Hsu J.L."/>
            <person name="Li C.Y."/>
            <person name="Wang Z.W."/>
            <person name="Zhao X."/>
            <person name="Zhong W.Y."/>
            <person name="Ma X.K."/>
            <person name="Ma L."/>
            <person name="Huang J."/>
            <person name="Chen G.Z."/>
            <person name="Huang M.Z."/>
            <person name="Huang L."/>
            <person name="Peng D.H."/>
            <person name="Luo Y.B."/>
            <person name="Zou S.Q."/>
            <person name="Chen S.P."/>
            <person name="Lan S."/>
            <person name="Tsai W.C."/>
            <person name="Van de Peer Y."/>
            <person name="Liu Z.J."/>
        </authorList>
    </citation>
    <scope>NUCLEOTIDE SEQUENCE [LARGE SCALE GENOMIC DNA]</scope>
    <source>
        <strain evidence="1">Lor287</strain>
    </source>
</reference>
<gene>
    <name evidence="1" type="ORF">KSP39_PZI006124</name>
</gene>
<dbReference type="EMBL" id="JBBWWQ010000004">
    <property type="protein sequence ID" value="KAK8949080.1"/>
    <property type="molecule type" value="Genomic_DNA"/>
</dbReference>
<dbReference type="AlphaFoldDB" id="A0AAP0BS07"/>
<dbReference type="PANTHER" id="PTHR45523:SF2">
    <property type="entry name" value="OS02G0470600 PROTEIN"/>
    <property type="match status" value="1"/>
</dbReference>
<dbReference type="PANTHER" id="PTHR45523">
    <property type="entry name" value="TETRATRICOPEPTIDE REPEAT (TPR)-CONTAINING PROTEIN-RELATED"/>
    <property type="match status" value="1"/>
</dbReference>